<evidence type="ECO:0000313" key="2">
    <source>
        <dbReference type="EMBL" id="SDZ43310.1"/>
    </source>
</evidence>
<dbReference type="Pfam" id="PF14534">
    <property type="entry name" value="DUF4440"/>
    <property type="match status" value="1"/>
</dbReference>
<evidence type="ECO:0000313" key="3">
    <source>
        <dbReference type="Proteomes" id="UP000242415"/>
    </source>
</evidence>
<keyword evidence="3" id="KW-1185">Reference proteome</keyword>
<proteinExistence type="predicted"/>
<dbReference type="SUPFAM" id="SSF54427">
    <property type="entry name" value="NTF2-like"/>
    <property type="match status" value="1"/>
</dbReference>
<dbReference type="Gene3D" id="3.10.450.50">
    <property type="match status" value="1"/>
</dbReference>
<evidence type="ECO:0000259" key="1">
    <source>
        <dbReference type="Pfam" id="PF14534"/>
    </source>
</evidence>
<dbReference type="Proteomes" id="UP000242415">
    <property type="component" value="Unassembled WGS sequence"/>
</dbReference>
<dbReference type="EMBL" id="FNPH01000016">
    <property type="protein sequence ID" value="SDZ43310.1"/>
    <property type="molecule type" value="Genomic_DNA"/>
</dbReference>
<accession>A0A1H3SZV0</accession>
<dbReference type="InterPro" id="IPR032710">
    <property type="entry name" value="NTF2-like_dom_sf"/>
</dbReference>
<dbReference type="AlphaFoldDB" id="A0A1H3SZV0"/>
<sequence length="122" mass="13464">MTDMDSLAAADRRLQAAQLAADADVLDQLLDDRLVFTGPDGAWYSKQDDLELQRSGQQVLTEVTEEELTTVVVGDTGVTLFRGRLAGRLRGESFVAHVRYTRTWIKTAAGWRLLAAHVTTTT</sequence>
<dbReference type="InterPro" id="IPR027843">
    <property type="entry name" value="DUF4440"/>
</dbReference>
<organism evidence="2 3">
    <name type="scientific">Micromonospora pattaloongensis</name>
    <dbReference type="NCBI Taxonomy" id="405436"/>
    <lineage>
        <taxon>Bacteria</taxon>
        <taxon>Bacillati</taxon>
        <taxon>Actinomycetota</taxon>
        <taxon>Actinomycetes</taxon>
        <taxon>Micromonosporales</taxon>
        <taxon>Micromonosporaceae</taxon>
        <taxon>Micromonospora</taxon>
    </lineage>
</organism>
<protein>
    <recommendedName>
        <fullName evidence="1">DUF4440 domain-containing protein</fullName>
    </recommendedName>
</protein>
<name>A0A1H3SZV0_9ACTN</name>
<gene>
    <name evidence="2" type="ORF">SAMN05444365_11610</name>
</gene>
<reference evidence="3" key="1">
    <citation type="submission" date="2016-10" db="EMBL/GenBank/DDBJ databases">
        <authorList>
            <person name="Varghese N."/>
            <person name="Submissions S."/>
        </authorList>
    </citation>
    <scope>NUCLEOTIDE SEQUENCE [LARGE SCALE GENOMIC DNA]</scope>
    <source>
        <strain evidence="3">DSM 45245</strain>
    </source>
</reference>
<feature type="domain" description="DUF4440" evidence="1">
    <location>
        <begin position="7"/>
        <end position="113"/>
    </location>
</feature>